<dbReference type="GO" id="GO:0015297">
    <property type="term" value="F:antiporter activity"/>
    <property type="evidence" value="ECO:0007669"/>
    <property type="project" value="InterPro"/>
</dbReference>
<evidence type="ECO:0000313" key="9">
    <source>
        <dbReference type="EMBL" id="WIY02242.1"/>
    </source>
</evidence>
<dbReference type="Pfam" id="PF00999">
    <property type="entry name" value="Na_H_Exchanger"/>
    <property type="match status" value="1"/>
</dbReference>
<feature type="transmembrane region" description="Helical" evidence="7">
    <location>
        <begin position="425"/>
        <end position="447"/>
    </location>
</feature>
<name>A0A9Y2JRP1_9PSEU</name>
<dbReference type="InterPro" id="IPR038770">
    <property type="entry name" value="Na+/solute_symporter_sf"/>
</dbReference>
<accession>A0A9Y2JRP1</accession>
<evidence type="ECO:0000256" key="6">
    <source>
        <dbReference type="ARBA" id="ARBA00023136"/>
    </source>
</evidence>
<dbReference type="InterPro" id="IPR006153">
    <property type="entry name" value="Cation/H_exchanger_TM"/>
</dbReference>
<evidence type="ECO:0000256" key="7">
    <source>
        <dbReference type="SAM" id="Phobius"/>
    </source>
</evidence>
<evidence type="ECO:0000313" key="10">
    <source>
        <dbReference type="Proteomes" id="UP001239397"/>
    </source>
</evidence>
<evidence type="ECO:0000256" key="3">
    <source>
        <dbReference type="ARBA" id="ARBA00022692"/>
    </source>
</evidence>
<feature type="transmembrane region" description="Helical" evidence="7">
    <location>
        <begin position="183"/>
        <end position="203"/>
    </location>
</feature>
<dbReference type="GO" id="GO:1902600">
    <property type="term" value="P:proton transmembrane transport"/>
    <property type="evidence" value="ECO:0007669"/>
    <property type="project" value="InterPro"/>
</dbReference>
<dbReference type="RefSeq" id="WP_285998671.1">
    <property type="nucleotide sequence ID" value="NZ_CP127295.1"/>
</dbReference>
<dbReference type="InterPro" id="IPR050794">
    <property type="entry name" value="CPA2_transporter"/>
</dbReference>
<feature type="transmembrane region" description="Helical" evidence="7">
    <location>
        <begin position="85"/>
        <end position="112"/>
    </location>
</feature>
<feature type="transmembrane region" description="Helical" evidence="7">
    <location>
        <begin position="361"/>
        <end position="384"/>
    </location>
</feature>
<evidence type="ECO:0000259" key="8">
    <source>
        <dbReference type="Pfam" id="PF00999"/>
    </source>
</evidence>
<dbReference type="EMBL" id="CP127295">
    <property type="protein sequence ID" value="WIY02242.1"/>
    <property type="molecule type" value="Genomic_DNA"/>
</dbReference>
<dbReference type="GO" id="GO:0016020">
    <property type="term" value="C:membrane"/>
    <property type="evidence" value="ECO:0007669"/>
    <property type="project" value="UniProtKB-SubCell"/>
</dbReference>
<evidence type="ECO:0000256" key="2">
    <source>
        <dbReference type="ARBA" id="ARBA00022448"/>
    </source>
</evidence>
<keyword evidence="3 7" id="KW-0812">Transmembrane</keyword>
<gene>
    <name evidence="9" type="ORF">QRX60_51110</name>
</gene>
<reference evidence="9 10" key="1">
    <citation type="submission" date="2023-06" db="EMBL/GenBank/DDBJ databases">
        <authorList>
            <person name="Oyuntsetseg B."/>
            <person name="Kim S.B."/>
        </authorList>
    </citation>
    <scope>NUCLEOTIDE SEQUENCE [LARGE SCALE GENOMIC DNA]</scope>
    <source>
        <strain evidence="9 10">4-36</strain>
    </source>
</reference>
<feature type="domain" description="Cation/H+ exchanger transmembrane" evidence="8">
    <location>
        <begin position="69"/>
        <end position="443"/>
    </location>
</feature>
<evidence type="ECO:0000256" key="1">
    <source>
        <dbReference type="ARBA" id="ARBA00004141"/>
    </source>
</evidence>
<dbReference type="AlphaFoldDB" id="A0A9Y2JRP1"/>
<evidence type="ECO:0000256" key="4">
    <source>
        <dbReference type="ARBA" id="ARBA00022989"/>
    </source>
</evidence>
<feature type="transmembrane region" description="Helical" evidence="7">
    <location>
        <begin position="331"/>
        <end position="349"/>
    </location>
</feature>
<dbReference type="PANTHER" id="PTHR32468:SF0">
    <property type="entry name" value="K(+)_H(+) ANTIPORTER 1"/>
    <property type="match status" value="1"/>
</dbReference>
<feature type="transmembrane region" description="Helical" evidence="7">
    <location>
        <begin position="147"/>
        <end position="171"/>
    </location>
</feature>
<dbReference type="Gene3D" id="1.20.1530.20">
    <property type="match status" value="1"/>
</dbReference>
<comment type="subcellular location">
    <subcellularLocation>
        <location evidence="1">Membrane</location>
        <topology evidence="1">Multi-pass membrane protein</topology>
    </subcellularLocation>
</comment>
<feature type="transmembrane region" description="Helical" evidence="7">
    <location>
        <begin position="215"/>
        <end position="238"/>
    </location>
</feature>
<keyword evidence="5" id="KW-0406">Ion transport</keyword>
<dbReference type="KEGG" id="amog:QRX60_51110"/>
<keyword evidence="4 7" id="KW-1133">Transmembrane helix</keyword>
<feature type="transmembrane region" description="Helical" evidence="7">
    <location>
        <begin position="286"/>
        <end position="311"/>
    </location>
</feature>
<proteinExistence type="predicted"/>
<feature type="transmembrane region" description="Helical" evidence="7">
    <location>
        <begin position="118"/>
        <end position="135"/>
    </location>
</feature>
<keyword evidence="10" id="KW-1185">Reference proteome</keyword>
<feature type="transmembrane region" description="Helical" evidence="7">
    <location>
        <begin position="52"/>
        <end position="73"/>
    </location>
</feature>
<keyword evidence="2" id="KW-0813">Transport</keyword>
<sequence>MAESKRKYGLRALGVYGLLVVIPVLTSIVLLTREDKGAGVAAKSAAATGHPVAQLLLAIAVVIAACKAAGWVMRRIGQPAVVGEIAAGIVLGPSVLGAVWPAGASALLPAAIMPQLNVLAQVGIVLFVFLTGLELNTRLIRGRGHLALVVSHVSIAVPFVLGVLLAVFAYAKFAPQGVGSLAFALFIGVSMSITALPVLVRILKDTGLFHSRIGVVALTCAVVDDVTAWSLLALVVALVTASSLLGVLLTLGLAAAFAGLLYYVVRPLMAKFFTRTSEPVLRRLAPLALVGVLLCAMATEWIGVHAMFGAFMFGLVFPRGNVVEKWLHQNASGLTTALMLPLFFAYSGLRTNIGLLGDPALWLWCVAILVVAVVGKLASATVAARSVGETFCRALQIGVLMNCRGLTELIVLNVGLDLGVLSPEMFTMLVLMALISTAMTTPMAVYLDKRAGRREAARGTRVQQFDEELPKAA</sequence>
<feature type="transmembrane region" description="Helical" evidence="7">
    <location>
        <begin position="12"/>
        <end position="32"/>
    </location>
</feature>
<keyword evidence="6 7" id="KW-0472">Membrane</keyword>
<organism evidence="9 10">
    <name type="scientific">Amycolatopsis mongoliensis</name>
    <dbReference type="NCBI Taxonomy" id="715475"/>
    <lineage>
        <taxon>Bacteria</taxon>
        <taxon>Bacillati</taxon>
        <taxon>Actinomycetota</taxon>
        <taxon>Actinomycetes</taxon>
        <taxon>Pseudonocardiales</taxon>
        <taxon>Pseudonocardiaceae</taxon>
        <taxon>Amycolatopsis</taxon>
    </lineage>
</organism>
<dbReference type="PANTHER" id="PTHR32468">
    <property type="entry name" value="CATION/H + ANTIPORTER"/>
    <property type="match status" value="1"/>
</dbReference>
<protein>
    <submittedName>
        <fullName evidence="9">Cation:proton antiporter</fullName>
    </submittedName>
</protein>
<dbReference type="Proteomes" id="UP001239397">
    <property type="component" value="Chromosome"/>
</dbReference>
<evidence type="ECO:0000256" key="5">
    <source>
        <dbReference type="ARBA" id="ARBA00023065"/>
    </source>
</evidence>
<feature type="transmembrane region" description="Helical" evidence="7">
    <location>
        <begin position="244"/>
        <end position="265"/>
    </location>
</feature>